<gene>
    <name evidence="1" type="ORF">M378DRAFT_820709</name>
</gene>
<evidence type="ECO:0000313" key="2">
    <source>
        <dbReference type="Proteomes" id="UP000054549"/>
    </source>
</evidence>
<dbReference type="Proteomes" id="UP000054549">
    <property type="component" value="Unassembled WGS sequence"/>
</dbReference>
<sequence length="68" mass="7780">MKDMTSQLPNLSITLLSSSICLQVLHRFSFSLQPSSELPSNGRKGDMTIDIYAGIRKERWNHPQCSQW</sequence>
<evidence type="ECO:0000313" key="1">
    <source>
        <dbReference type="EMBL" id="KIL61753.1"/>
    </source>
</evidence>
<name>A0A0C2WZA5_AMAMK</name>
<keyword evidence="2" id="KW-1185">Reference proteome</keyword>
<dbReference type="HOGENOM" id="CLU_2793467_0_0_1"/>
<protein>
    <submittedName>
        <fullName evidence="1">Uncharacterized protein</fullName>
    </submittedName>
</protein>
<dbReference type="EMBL" id="KN818280">
    <property type="protein sequence ID" value="KIL61753.1"/>
    <property type="molecule type" value="Genomic_DNA"/>
</dbReference>
<proteinExistence type="predicted"/>
<reference evidence="1 2" key="1">
    <citation type="submission" date="2014-04" db="EMBL/GenBank/DDBJ databases">
        <title>Evolutionary Origins and Diversification of the Mycorrhizal Mutualists.</title>
        <authorList>
            <consortium name="DOE Joint Genome Institute"/>
            <consortium name="Mycorrhizal Genomics Consortium"/>
            <person name="Kohler A."/>
            <person name="Kuo A."/>
            <person name="Nagy L.G."/>
            <person name="Floudas D."/>
            <person name="Copeland A."/>
            <person name="Barry K.W."/>
            <person name="Cichocki N."/>
            <person name="Veneault-Fourrey C."/>
            <person name="LaButti K."/>
            <person name="Lindquist E.A."/>
            <person name="Lipzen A."/>
            <person name="Lundell T."/>
            <person name="Morin E."/>
            <person name="Murat C."/>
            <person name="Riley R."/>
            <person name="Ohm R."/>
            <person name="Sun H."/>
            <person name="Tunlid A."/>
            <person name="Henrissat B."/>
            <person name="Grigoriev I.V."/>
            <person name="Hibbett D.S."/>
            <person name="Martin F."/>
        </authorList>
    </citation>
    <scope>NUCLEOTIDE SEQUENCE [LARGE SCALE GENOMIC DNA]</scope>
    <source>
        <strain evidence="1 2">Koide BX008</strain>
    </source>
</reference>
<accession>A0A0C2WZA5</accession>
<organism evidence="1 2">
    <name type="scientific">Amanita muscaria (strain Koide BX008)</name>
    <dbReference type="NCBI Taxonomy" id="946122"/>
    <lineage>
        <taxon>Eukaryota</taxon>
        <taxon>Fungi</taxon>
        <taxon>Dikarya</taxon>
        <taxon>Basidiomycota</taxon>
        <taxon>Agaricomycotina</taxon>
        <taxon>Agaricomycetes</taxon>
        <taxon>Agaricomycetidae</taxon>
        <taxon>Agaricales</taxon>
        <taxon>Pluteineae</taxon>
        <taxon>Amanitaceae</taxon>
        <taxon>Amanita</taxon>
    </lineage>
</organism>
<dbReference type="InParanoid" id="A0A0C2WZA5"/>
<dbReference type="AlphaFoldDB" id="A0A0C2WZA5"/>